<comment type="catalytic activity">
    <reaction evidence="15">
        <text>Couples ATP hydrolysis with the unwinding of duplex DNA by translocating in the 3'-5' direction.</text>
        <dbReference type="EC" id="5.6.2.4"/>
    </reaction>
</comment>
<evidence type="ECO:0000256" key="10">
    <source>
        <dbReference type="ARBA" id="ARBA00022840"/>
    </source>
</evidence>
<dbReference type="GO" id="GO:0005524">
    <property type="term" value="F:ATP binding"/>
    <property type="evidence" value="ECO:0007669"/>
    <property type="project" value="UniProtKB-KW"/>
</dbReference>
<keyword evidence="14" id="KW-0413">Isomerase</keyword>
<dbReference type="Pfam" id="PF14493">
    <property type="entry name" value="HTH_40"/>
    <property type="match status" value="1"/>
</dbReference>
<dbReference type="SMART" id="SM00956">
    <property type="entry name" value="RQC"/>
    <property type="match status" value="1"/>
</dbReference>
<evidence type="ECO:0000256" key="12">
    <source>
        <dbReference type="ARBA" id="ARBA00023172"/>
    </source>
</evidence>
<evidence type="ECO:0000259" key="17">
    <source>
        <dbReference type="PROSITE" id="PS50967"/>
    </source>
</evidence>
<dbReference type="GO" id="GO:0003677">
    <property type="term" value="F:DNA binding"/>
    <property type="evidence" value="ECO:0007669"/>
    <property type="project" value="UniProtKB-KW"/>
</dbReference>
<evidence type="ECO:0000259" key="19">
    <source>
        <dbReference type="PROSITE" id="PS51194"/>
    </source>
</evidence>
<dbReference type="SUPFAM" id="SSF52540">
    <property type="entry name" value="P-loop containing nucleoside triphosphate hydrolases"/>
    <property type="match status" value="2"/>
</dbReference>
<name>A0A3B1ALM3_9ZZZZ</name>
<dbReference type="NCBIfam" id="TIGR00614">
    <property type="entry name" value="recQ_fam"/>
    <property type="match status" value="1"/>
</dbReference>
<dbReference type="SUPFAM" id="SSF47819">
    <property type="entry name" value="HRDC-like"/>
    <property type="match status" value="1"/>
</dbReference>
<dbReference type="InterPro" id="IPR036388">
    <property type="entry name" value="WH-like_DNA-bd_sf"/>
</dbReference>
<dbReference type="InterPro" id="IPR044876">
    <property type="entry name" value="HRDC_dom_sf"/>
</dbReference>
<dbReference type="Pfam" id="PF00270">
    <property type="entry name" value="DEAD"/>
    <property type="match status" value="1"/>
</dbReference>
<dbReference type="GO" id="GO:0006281">
    <property type="term" value="P:DNA repair"/>
    <property type="evidence" value="ECO:0007669"/>
    <property type="project" value="UniProtKB-KW"/>
</dbReference>
<dbReference type="PANTHER" id="PTHR13710:SF105">
    <property type="entry name" value="ATP-DEPENDENT DNA HELICASE Q1"/>
    <property type="match status" value="1"/>
</dbReference>
<keyword evidence="11" id="KW-0238">DNA-binding</keyword>
<proteinExistence type="inferred from homology"/>
<protein>
    <recommendedName>
        <fullName evidence="16">DNA 3'-5' helicase</fullName>
        <ecNumber evidence="16">5.6.2.4</ecNumber>
    </recommendedName>
</protein>
<dbReference type="PROSITE" id="PS51194">
    <property type="entry name" value="HELICASE_CTER"/>
    <property type="match status" value="1"/>
</dbReference>
<evidence type="ECO:0000256" key="4">
    <source>
        <dbReference type="ARBA" id="ARBA00022723"/>
    </source>
</evidence>
<evidence type="ECO:0000256" key="13">
    <source>
        <dbReference type="ARBA" id="ARBA00023204"/>
    </source>
</evidence>
<dbReference type="AlphaFoldDB" id="A0A3B1ALM3"/>
<evidence type="ECO:0000256" key="1">
    <source>
        <dbReference type="ARBA" id="ARBA00001946"/>
    </source>
</evidence>
<dbReference type="PROSITE" id="PS51192">
    <property type="entry name" value="HELICASE_ATP_BIND_1"/>
    <property type="match status" value="1"/>
</dbReference>
<keyword evidence="8 20" id="KW-0347">Helicase</keyword>
<dbReference type="GO" id="GO:0009432">
    <property type="term" value="P:SOS response"/>
    <property type="evidence" value="ECO:0007669"/>
    <property type="project" value="InterPro"/>
</dbReference>
<dbReference type="Gene3D" id="3.40.50.300">
    <property type="entry name" value="P-loop containing nucleotide triphosphate hydrolases"/>
    <property type="match status" value="2"/>
</dbReference>
<dbReference type="GO" id="GO:0006310">
    <property type="term" value="P:DNA recombination"/>
    <property type="evidence" value="ECO:0007669"/>
    <property type="project" value="UniProtKB-KW"/>
</dbReference>
<dbReference type="InterPro" id="IPR018982">
    <property type="entry name" value="RQC_domain"/>
</dbReference>
<comment type="similarity">
    <text evidence="3">Belongs to the helicase family. RecQ subfamily.</text>
</comment>
<dbReference type="FunFam" id="1.10.10.10:FF:000175">
    <property type="entry name" value="ATP-dependent DNA helicase RecQ"/>
    <property type="match status" value="1"/>
</dbReference>
<sequence length="720" mass="81702">MTLSEEGKIIMDDKALNILNSIFGYNEFRHSQKDIIQQLLQGNDAVVLMPTGGGKSLCYQIPAILRPGVGIIVSPLIALMQDQVSALQQLGVKAAFLNSTLDAATSQEIEQQLISGELDLLYVAPERLMTESFLQRLDRSPLALFAIDEAHCVSQWGHDFRPEYIQLSILHQRYPDIPRIALTATADESTRAEIIQRLNLEQAKMYVSSFDRPNICYRISQNQGNARDALLRFILNEHETDAGIVYCLSRNKVDQTAEWLTRKGLTALPYHAGMPAPVRQQNQHRFLNEDRIIIVATIAFGMGIDKPDVRFVAHLNLPKSIEAYYQETGRAGRDGLPATAWMMYGLQDVIMLKQMMESSNADDKHKRVERHKLDSMLGFSELTHCRRQALLKYFGDHLDEACGNCDSCLTPVETWDATVVAQKALSSVHRTGQRFGVNYLTDVLLGKDNERIKNFGHDKLGVYGIGTELNTKQWRDIFRQLIARNLLTVDMAGHGGLHLTEDCRSVLRGEKELMLRKELKNEKPGRKNRKQTTSLNEANQYLWEALRTCRKELSEKRGVPPYVIFHDATLMEMLERQPQNKEQFSKLSGVGEHKLEAYADEFLKIIKVHIEKESLSISSADTVDETFELFSKGMMIADIAAHRKLKLATIYNHLSEKISQGQVMINDVVELDDNNLKLIQDEFFNLKEEDAGKLKPVYDAFEGAFNYDLLRCVRATLELA</sequence>
<dbReference type="InterPro" id="IPR010997">
    <property type="entry name" value="HRDC-like_sf"/>
</dbReference>
<dbReference type="InterPro" id="IPR006293">
    <property type="entry name" value="DNA_helicase_ATP-dep_RecQ_bac"/>
</dbReference>
<dbReference type="GO" id="GO:0006260">
    <property type="term" value="P:DNA replication"/>
    <property type="evidence" value="ECO:0007669"/>
    <property type="project" value="InterPro"/>
</dbReference>
<feature type="domain" description="Helicase C-terminal" evidence="19">
    <location>
        <begin position="226"/>
        <end position="376"/>
    </location>
</feature>
<dbReference type="InterPro" id="IPR001650">
    <property type="entry name" value="Helicase_C-like"/>
</dbReference>
<evidence type="ECO:0000256" key="7">
    <source>
        <dbReference type="ARBA" id="ARBA00022801"/>
    </source>
</evidence>
<dbReference type="SMART" id="SM00490">
    <property type="entry name" value="HELICc"/>
    <property type="match status" value="1"/>
</dbReference>
<dbReference type="EMBL" id="UOFY01000010">
    <property type="protein sequence ID" value="VAX06799.1"/>
    <property type="molecule type" value="Genomic_DNA"/>
</dbReference>
<evidence type="ECO:0000256" key="3">
    <source>
        <dbReference type="ARBA" id="ARBA00005446"/>
    </source>
</evidence>
<dbReference type="GO" id="GO:0016787">
    <property type="term" value="F:hydrolase activity"/>
    <property type="evidence" value="ECO:0007669"/>
    <property type="project" value="UniProtKB-KW"/>
</dbReference>
<dbReference type="EC" id="5.6.2.4" evidence="16"/>
<evidence type="ECO:0000256" key="11">
    <source>
        <dbReference type="ARBA" id="ARBA00023125"/>
    </source>
</evidence>
<dbReference type="InterPro" id="IPR004589">
    <property type="entry name" value="DNA_helicase_ATP-dep_RecQ"/>
</dbReference>
<dbReference type="GO" id="GO:0043590">
    <property type="term" value="C:bacterial nucleoid"/>
    <property type="evidence" value="ECO:0007669"/>
    <property type="project" value="TreeGrafter"/>
</dbReference>
<keyword evidence="12" id="KW-0233">DNA recombination</keyword>
<keyword evidence="6" id="KW-0227">DNA damage</keyword>
<comment type="cofactor">
    <cofactor evidence="1">
        <name>Mg(2+)</name>
        <dbReference type="ChEBI" id="CHEBI:18420"/>
    </cofactor>
</comment>
<keyword evidence="5" id="KW-0547">Nucleotide-binding</keyword>
<dbReference type="Gene3D" id="1.10.10.10">
    <property type="entry name" value="Winged helix-like DNA-binding domain superfamily/Winged helix DNA-binding domain"/>
    <property type="match status" value="1"/>
</dbReference>
<dbReference type="CDD" id="cd17920">
    <property type="entry name" value="DEXHc_RecQ"/>
    <property type="match status" value="1"/>
</dbReference>
<keyword evidence="10" id="KW-0067">ATP-binding</keyword>
<gene>
    <name evidence="20" type="ORF">MNBD_GAMMA25-1447</name>
</gene>
<accession>A0A3B1ALM3</accession>
<evidence type="ECO:0000256" key="9">
    <source>
        <dbReference type="ARBA" id="ARBA00022833"/>
    </source>
</evidence>
<dbReference type="InterPro" id="IPR032284">
    <property type="entry name" value="RecQ_Zn-bd"/>
</dbReference>
<feature type="domain" description="HRDC" evidence="17">
    <location>
        <begin position="536"/>
        <end position="616"/>
    </location>
</feature>
<dbReference type="GO" id="GO:0046872">
    <property type="term" value="F:metal ion binding"/>
    <property type="evidence" value="ECO:0007669"/>
    <property type="project" value="UniProtKB-KW"/>
</dbReference>
<dbReference type="SMART" id="SM00341">
    <property type="entry name" value="HRDC"/>
    <property type="match status" value="1"/>
</dbReference>
<dbReference type="Gene3D" id="1.10.150.80">
    <property type="entry name" value="HRDC domain"/>
    <property type="match status" value="1"/>
</dbReference>
<dbReference type="InterPro" id="IPR002121">
    <property type="entry name" value="HRDC_dom"/>
</dbReference>
<dbReference type="NCBIfam" id="TIGR01389">
    <property type="entry name" value="recQ"/>
    <property type="match status" value="1"/>
</dbReference>
<dbReference type="Pfam" id="PF09382">
    <property type="entry name" value="RQC"/>
    <property type="match status" value="1"/>
</dbReference>
<dbReference type="CDD" id="cd18794">
    <property type="entry name" value="SF2_C_RecQ"/>
    <property type="match status" value="1"/>
</dbReference>
<evidence type="ECO:0000256" key="16">
    <source>
        <dbReference type="ARBA" id="ARBA00034808"/>
    </source>
</evidence>
<comment type="cofactor">
    <cofactor evidence="2">
        <name>Zn(2+)</name>
        <dbReference type="ChEBI" id="CHEBI:29105"/>
    </cofactor>
</comment>
<dbReference type="PANTHER" id="PTHR13710">
    <property type="entry name" value="DNA HELICASE RECQ FAMILY MEMBER"/>
    <property type="match status" value="1"/>
</dbReference>
<dbReference type="FunFam" id="3.40.50.300:FF:000296">
    <property type="entry name" value="ATP-dependent DNA helicase RecQ"/>
    <property type="match status" value="1"/>
</dbReference>
<evidence type="ECO:0000256" key="15">
    <source>
        <dbReference type="ARBA" id="ARBA00034617"/>
    </source>
</evidence>
<evidence type="ECO:0000313" key="20">
    <source>
        <dbReference type="EMBL" id="VAX06799.1"/>
    </source>
</evidence>
<dbReference type="InterPro" id="IPR014001">
    <property type="entry name" value="Helicase_ATP-bd"/>
</dbReference>
<dbReference type="Pfam" id="PF00271">
    <property type="entry name" value="Helicase_C"/>
    <property type="match status" value="1"/>
</dbReference>
<dbReference type="GO" id="GO:0030894">
    <property type="term" value="C:replisome"/>
    <property type="evidence" value="ECO:0007669"/>
    <property type="project" value="TreeGrafter"/>
</dbReference>
<evidence type="ECO:0000256" key="14">
    <source>
        <dbReference type="ARBA" id="ARBA00023235"/>
    </source>
</evidence>
<dbReference type="PROSITE" id="PS50967">
    <property type="entry name" value="HRDC"/>
    <property type="match status" value="1"/>
</dbReference>
<evidence type="ECO:0000259" key="18">
    <source>
        <dbReference type="PROSITE" id="PS51192"/>
    </source>
</evidence>
<keyword evidence="13" id="KW-0234">DNA repair</keyword>
<dbReference type="Pfam" id="PF16124">
    <property type="entry name" value="RecQ_Zn_bind"/>
    <property type="match status" value="1"/>
</dbReference>
<dbReference type="InterPro" id="IPR029491">
    <property type="entry name" value="Helicase_HTH"/>
</dbReference>
<dbReference type="Pfam" id="PF00570">
    <property type="entry name" value="HRDC"/>
    <property type="match status" value="1"/>
</dbReference>
<feature type="domain" description="Helicase ATP-binding" evidence="18">
    <location>
        <begin position="36"/>
        <end position="204"/>
    </location>
</feature>
<dbReference type="InterPro" id="IPR027417">
    <property type="entry name" value="P-loop_NTPase"/>
</dbReference>
<evidence type="ECO:0000256" key="8">
    <source>
        <dbReference type="ARBA" id="ARBA00022806"/>
    </source>
</evidence>
<keyword evidence="7" id="KW-0378">Hydrolase</keyword>
<evidence type="ECO:0000256" key="2">
    <source>
        <dbReference type="ARBA" id="ARBA00001947"/>
    </source>
</evidence>
<organism evidence="20">
    <name type="scientific">hydrothermal vent metagenome</name>
    <dbReference type="NCBI Taxonomy" id="652676"/>
    <lineage>
        <taxon>unclassified sequences</taxon>
        <taxon>metagenomes</taxon>
        <taxon>ecological metagenomes</taxon>
    </lineage>
</organism>
<dbReference type="GO" id="GO:0005737">
    <property type="term" value="C:cytoplasm"/>
    <property type="evidence" value="ECO:0007669"/>
    <property type="project" value="TreeGrafter"/>
</dbReference>
<dbReference type="GO" id="GO:0009378">
    <property type="term" value="F:four-way junction helicase activity"/>
    <property type="evidence" value="ECO:0007669"/>
    <property type="project" value="TreeGrafter"/>
</dbReference>
<dbReference type="GO" id="GO:0043138">
    <property type="term" value="F:3'-5' DNA helicase activity"/>
    <property type="evidence" value="ECO:0007669"/>
    <property type="project" value="UniProtKB-EC"/>
</dbReference>
<evidence type="ECO:0000256" key="5">
    <source>
        <dbReference type="ARBA" id="ARBA00022741"/>
    </source>
</evidence>
<dbReference type="FunFam" id="3.40.50.300:FF:000156">
    <property type="entry name" value="ATP-dependent DNA helicase recQ"/>
    <property type="match status" value="1"/>
</dbReference>
<keyword evidence="9" id="KW-0862">Zinc</keyword>
<evidence type="ECO:0000256" key="6">
    <source>
        <dbReference type="ARBA" id="ARBA00022763"/>
    </source>
</evidence>
<keyword evidence="4" id="KW-0479">Metal-binding</keyword>
<dbReference type="InterPro" id="IPR011545">
    <property type="entry name" value="DEAD/DEAH_box_helicase_dom"/>
</dbReference>
<reference evidence="20" key="1">
    <citation type="submission" date="2018-06" db="EMBL/GenBank/DDBJ databases">
        <authorList>
            <person name="Zhirakovskaya E."/>
        </authorList>
    </citation>
    <scope>NUCLEOTIDE SEQUENCE</scope>
</reference>
<dbReference type="SMART" id="SM00487">
    <property type="entry name" value="DEXDc"/>
    <property type="match status" value="1"/>
</dbReference>